<evidence type="ECO:0000313" key="1">
    <source>
        <dbReference type="EMBL" id="KYF57584.1"/>
    </source>
</evidence>
<organism evidence="1 2">
    <name type="scientific">Sorangium cellulosum</name>
    <name type="common">Polyangium cellulosum</name>
    <dbReference type="NCBI Taxonomy" id="56"/>
    <lineage>
        <taxon>Bacteria</taxon>
        <taxon>Pseudomonadati</taxon>
        <taxon>Myxococcota</taxon>
        <taxon>Polyangia</taxon>
        <taxon>Polyangiales</taxon>
        <taxon>Polyangiaceae</taxon>
        <taxon>Sorangium</taxon>
    </lineage>
</organism>
<comment type="caution">
    <text evidence="1">The sequence shown here is derived from an EMBL/GenBank/DDBJ whole genome shotgun (WGS) entry which is preliminary data.</text>
</comment>
<name>A0A150PPF3_SORCE</name>
<dbReference type="AlphaFoldDB" id="A0A150PPF3"/>
<gene>
    <name evidence="1" type="ORF">BE04_28380</name>
</gene>
<dbReference type="EMBL" id="JELX01001806">
    <property type="protein sequence ID" value="KYF57584.1"/>
    <property type="molecule type" value="Genomic_DNA"/>
</dbReference>
<evidence type="ECO:0000313" key="2">
    <source>
        <dbReference type="Proteomes" id="UP000075604"/>
    </source>
</evidence>
<reference evidence="1 2" key="1">
    <citation type="submission" date="2014-02" db="EMBL/GenBank/DDBJ databases">
        <title>The small core and large imbalanced accessory genome model reveals a collaborative survival strategy of Sorangium cellulosum strains in nature.</title>
        <authorList>
            <person name="Han K."/>
            <person name="Peng R."/>
            <person name="Blom J."/>
            <person name="Li Y.-Z."/>
        </authorList>
    </citation>
    <scope>NUCLEOTIDE SEQUENCE [LARGE SCALE GENOMIC DNA]</scope>
    <source>
        <strain evidence="1 2">So0157-18</strain>
    </source>
</reference>
<protein>
    <submittedName>
        <fullName evidence="1">Uncharacterized protein</fullName>
    </submittedName>
</protein>
<sequence length="638" mass="69898">MTLYLHVSPAVLNQAAFRARAAAIGGISGFAYLGVETASLAEALGAHLDRAVIPSVPRARAVEMLLGGILSVFVPAGQVIGAASPRATEPQEREVGFACLTGRGTIDPSYTYDLMRDFVEGGQAAVDGLLGLAPKRWPVLDASLDEAAALSHTRDAVYPFSVLEELRDRFALSAAKWRQVGDNQKRLYREMLLRRVGHAPPGSTAPPFEFNDRDWQNIFQIEAIVEFYSLFPDPWARDAVPIDPQPATAVDLLDPAGEAATAAGNVVTLDGNAALSSVRRGDLIHLAADTARPKKWYRIAEVDAVHRRVTLEARPGEPGVGAAGSPWRIRVRPALICIDAFGGRCHGTSARRTGANTLTLDGAPDLRKVNARFDTIYLADDHARPRRTYRIIAFDSGRHTVTLDGDPDLRGGATPWHVPAGLSGELPALDYELGPSEHQTRPDPRLYDHYDGVMFVVHDGKVHRKVRFTSYTSRDHAAGSGVLSSIRGNRRYHVASYTSPPAGNEPGPRFRNFCFAVVDPGQISDHVRDARFYFSSPVTRDPDGKTTIRIHRGNMRSRGSGSAGCVVSPVFRELRDVLIERHQENRRALAEPEDADLQRLHRKSDKDAETLWLGRRGGWDNKITATLWVIRPDELALG</sequence>
<accession>A0A150PPF3</accession>
<dbReference type="Proteomes" id="UP000075604">
    <property type="component" value="Unassembled WGS sequence"/>
</dbReference>
<proteinExistence type="predicted"/>